<evidence type="ECO:0000256" key="5">
    <source>
        <dbReference type="ARBA" id="ARBA00022750"/>
    </source>
</evidence>
<proteinExistence type="inferred from homology"/>
<dbReference type="InterPro" id="IPR033121">
    <property type="entry name" value="PEPTIDASE_A1"/>
</dbReference>
<dbReference type="PROSITE" id="PS51767">
    <property type="entry name" value="PEPTIDASE_A1"/>
    <property type="match status" value="1"/>
</dbReference>
<dbReference type="PANTHER" id="PTHR47966">
    <property type="entry name" value="BETA-SITE APP-CLEAVING ENZYME, ISOFORM A-RELATED"/>
    <property type="match status" value="1"/>
</dbReference>
<name>H2Q3T7_PANTR</name>
<dbReference type="Ensembl" id="ENSPTRT00000006961.4">
    <property type="protein sequence ID" value="ENSPTRP00000006420.4"/>
    <property type="gene ID" value="ENSPTRG00000003731.4"/>
</dbReference>
<protein>
    <recommendedName>
        <fullName evidence="3">pepsin A</fullName>
        <ecNumber evidence="3">3.4.23.1</ecNumber>
    </recommendedName>
</protein>
<dbReference type="GO" id="GO:0006508">
    <property type="term" value="P:proteolysis"/>
    <property type="evidence" value="ECO:0000318"/>
    <property type="project" value="GO_Central"/>
</dbReference>
<dbReference type="InterPro" id="IPR012848">
    <property type="entry name" value="Aspartic_peptidase_N"/>
</dbReference>
<sequence length="312" mass="34008">LSSAVSIPLFRLSLCLFGRVPLIRKKSLRRTLSECGLLKDFLKKHNLNPASKYFPQWEAPTLVDEQPLENYLDMEYFGTIGIGTPAQDFTVIFDTGSSNLWVPSVYCSSLACTNHNRFNPEDSSTYQSTSETVSIAYGTGSMTGILGYDTVQVGGISDTNQIFRPNLGSYLYLCPFDGILGWPTPAFPPRGHTRPTNLNRPVSQDLFSVYLTRLNWVPVTVEGYWQITVDSITMNGKTIACAEGCQAIVDTGTSLLTGPTSPIANIQSDIGASENSDGDMVVSCSAISSLPDIVFTINGVQYPVPPSAYILQ</sequence>
<gene>
    <name evidence="14" type="primary">LOC107966244</name>
</gene>
<keyword evidence="6" id="KW-0222">Digestion</keyword>
<evidence type="ECO:0000256" key="6">
    <source>
        <dbReference type="ARBA" id="ARBA00022757"/>
    </source>
</evidence>
<comment type="similarity">
    <text evidence="2 12">Belongs to the peptidase A1 family.</text>
</comment>
<reference evidence="14" key="3">
    <citation type="submission" date="2025-09" db="UniProtKB">
        <authorList>
            <consortium name="Ensembl"/>
        </authorList>
    </citation>
    <scope>IDENTIFICATION</scope>
</reference>
<feature type="disulfide bond" evidence="11">
    <location>
        <begin position="241"/>
        <end position="245"/>
    </location>
</feature>
<dbReference type="PROSITE" id="PS00141">
    <property type="entry name" value="ASP_PROTEASE"/>
    <property type="match status" value="2"/>
</dbReference>
<keyword evidence="15" id="KW-1185">Reference proteome</keyword>
<feature type="active site" evidence="10">
    <location>
        <position position="250"/>
    </location>
</feature>
<evidence type="ECO:0000259" key="13">
    <source>
        <dbReference type="PROSITE" id="PS51767"/>
    </source>
</evidence>
<keyword evidence="5 12" id="KW-0064">Aspartyl protease</keyword>
<reference evidence="14 15" key="1">
    <citation type="journal article" date="2005" name="Nature">
        <title>Initial sequence of the chimpanzee genome and comparison with the human genome.</title>
        <authorList>
            <consortium name="Chimpanzee sequencing and analysis consortium"/>
        </authorList>
    </citation>
    <scope>NUCLEOTIDE SEQUENCE [LARGE SCALE GENOMIC DNA]</scope>
</reference>
<accession>H2Q3T7</accession>
<dbReference type="InterPro" id="IPR001969">
    <property type="entry name" value="Aspartic_peptidase_AS"/>
</dbReference>
<keyword evidence="4 12" id="KW-0645">Protease</keyword>
<evidence type="ECO:0000256" key="12">
    <source>
        <dbReference type="RuleBase" id="RU000454"/>
    </source>
</evidence>
<feature type="disulfide bond" evidence="11">
    <location>
        <begin position="107"/>
        <end position="112"/>
    </location>
</feature>
<evidence type="ECO:0000256" key="10">
    <source>
        <dbReference type="PIRSR" id="PIRSR601461-1"/>
    </source>
</evidence>
<dbReference type="FunCoup" id="H2Q3T7">
    <property type="interactions" value="98"/>
</dbReference>
<dbReference type="AlphaFoldDB" id="H2Q3T7"/>
<evidence type="ECO:0000313" key="15">
    <source>
        <dbReference type="Proteomes" id="UP000002277"/>
    </source>
</evidence>
<dbReference type="InterPro" id="IPR021109">
    <property type="entry name" value="Peptidase_aspartic_dom_sf"/>
</dbReference>
<comment type="function">
    <text evidence="1">Shows particularly broad specificity; although bonds involving phenylalanine and leucine are preferred, many others are also cleaved to some extent.</text>
</comment>
<keyword evidence="9 11" id="KW-1015">Disulfide bond</keyword>
<dbReference type="GO" id="GO:0007586">
    <property type="term" value="P:digestion"/>
    <property type="evidence" value="ECO:0007669"/>
    <property type="project" value="UniProtKB-KW"/>
</dbReference>
<evidence type="ECO:0000256" key="2">
    <source>
        <dbReference type="ARBA" id="ARBA00007447"/>
    </source>
</evidence>
<evidence type="ECO:0000256" key="9">
    <source>
        <dbReference type="ARBA" id="ARBA00023157"/>
    </source>
</evidence>
<dbReference type="Gene3D" id="6.10.140.60">
    <property type="match status" value="1"/>
</dbReference>
<dbReference type="GO" id="GO:0004190">
    <property type="term" value="F:aspartic-type endopeptidase activity"/>
    <property type="evidence" value="ECO:0000318"/>
    <property type="project" value="GO_Central"/>
</dbReference>
<dbReference type="Gene3D" id="2.40.70.10">
    <property type="entry name" value="Acid Proteases"/>
    <property type="match status" value="3"/>
</dbReference>
<evidence type="ECO:0000256" key="7">
    <source>
        <dbReference type="ARBA" id="ARBA00022801"/>
    </source>
</evidence>
<reference evidence="14" key="2">
    <citation type="submission" date="2025-08" db="UniProtKB">
        <authorList>
            <consortium name="Ensembl"/>
        </authorList>
    </citation>
    <scope>IDENTIFICATION</scope>
</reference>
<feature type="active site" evidence="10">
    <location>
        <position position="94"/>
    </location>
</feature>
<dbReference type="Proteomes" id="UP000002277">
    <property type="component" value="Chromosome 11"/>
</dbReference>
<dbReference type="eggNOG" id="KOG1339">
    <property type="taxonomic scope" value="Eukaryota"/>
</dbReference>
<feature type="domain" description="Peptidase A1" evidence="13">
    <location>
        <begin position="76"/>
        <end position="312"/>
    </location>
</feature>
<dbReference type="OMA" id="TIHYSTR"/>
<dbReference type="InParanoid" id="H2Q3T7"/>
<dbReference type="GeneTree" id="ENSGT00940000155036"/>
<evidence type="ECO:0000256" key="4">
    <source>
        <dbReference type="ARBA" id="ARBA00022670"/>
    </source>
</evidence>
<evidence type="ECO:0000313" key="14">
    <source>
        <dbReference type="Ensembl" id="ENSPTRP00000006420.4"/>
    </source>
</evidence>
<dbReference type="EC" id="3.4.23.1" evidence="3"/>
<dbReference type="Pfam" id="PF00026">
    <property type="entry name" value="Asp"/>
    <property type="match status" value="1"/>
</dbReference>
<evidence type="ECO:0000256" key="8">
    <source>
        <dbReference type="ARBA" id="ARBA00023145"/>
    </source>
</evidence>
<dbReference type="PRINTS" id="PR00792">
    <property type="entry name" value="PEPSIN"/>
</dbReference>
<dbReference type="Bgee" id="ENSPTRG00000003731">
    <property type="expression patterns" value="Expressed in pituitary gland and 8 other cell types or tissues"/>
</dbReference>
<organism evidence="14 15">
    <name type="scientific">Pan troglodytes</name>
    <name type="common">Chimpanzee</name>
    <dbReference type="NCBI Taxonomy" id="9598"/>
    <lineage>
        <taxon>Eukaryota</taxon>
        <taxon>Metazoa</taxon>
        <taxon>Chordata</taxon>
        <taxon>Craniata</taxon>
        <taxon>Vertebrata</taxon>
        <taxon>Euteleostomi</taxon>
        <taxon>Mammalia</taxon>
        <taxon>Eutheria</taxon>
        <taxon>Euarchontoglires</taxon>
        <taxon>Primates</taxon>
        <taxon>Haplorrhini</taxon>
        <taxon>Catarrhini</taxon>
        <taxon>Hominidae</taxon>
        <taxon>Pan</taxon>
    </lineage>
</organism>
<evidence type="ECO:0000256" key="11">
    <source>
        <dbReference type="PIRSR" id="PIRSR601461-2"/>
    </source>
</evidence>
<evidence type="ECO:0000256" key="1">
    <source>
        <dbReference type="ARBA" id="ARBA00002318"/>
    </source>
</evidence>
<dbReference type="EMBL" id="AACZ04062916">
    <property type="status" value="NOT_ANNOTATED_CDS"/>
    <property type="molecule type" value="Genomic_DNA"/>
</dbReference>
<keyword evidence="8" id="KW-0865">Zymogen</keyword>
<keyword evidence="7 12" id="KW-0378">Hydrolase</keyword>
<dbReference type="PANTHER" id="PTHR47966:SF22">
    <property type="entry name" value="PEPSIN A-3-RELATED"/>
    <property type="match status" value="1"/>
</dbReference>
<dbReference type="SUPFAM" id="SSF50630">
    <property type="entry name" value="Acid proteases"/>
    <property type="match status" value="1"/>
</dbReference>
<dbReference type="Pfam" id="PF07966">
    <property type="entry name" value="A1_Propeptide"/>
    <property type="match status" value="1"/>
</dbReference>
<dbReference type="InterPro" id="IPR001461">
    <property type="entry name" value="Aspartic_peptidase_A1"/>
</dbReference>
<evidence type="ECO:0000256" key="3">
    <source>
        <dbReference type="ARBA" id="ARBA00011924"/>
    </source>
</evidence>
<dbReference type="FunFam" id="2.40.70.10:FF:000149">
    <property type="entry name" value="Uncharacterized protein"/>
    <property type="match status" value="1"/>
</dbReference>
<dbReference type="HOGENOM" id="CLU_013253_3_0_1"/>